<evidence type="ECO:0000313" key="5">
    <source>
        <dbReference type="EMBL" id="MFC7219666.1"/>
    </source>
</evidence>
<accession>A0ABW2GKI0</accession>
<name>A0ABW2GKI0_9ACTN</name>
<feature type="region of interest" description="Disordered" evidence="2">
    <location>
        <begin position="1288"/>
        <end position="1315"/>
    </location>
</feature>
<evidence type="ECO:0000256" key="1">
    <source>
        <dbReference type="ARBA" id="ARBA00022737"/>
    </source>
</evidence>
<gene>
    <name evidence="5" type="ORF">ACFQLX_16065</name>
</gene>
<dbReference type="InterPro" id="IPR036844">
    <property type="entry name" value="Hint_dom_sf"/>
</dbReference>
<dbReference type="Pfam" id="PF25023">
    <property type="entry name" value="TEN_YD-shell"/>
    <property type="match status" value="1"/>
</dbReference>
<dbReference type="InterPro" id="IPR006141">
    <property type="entry name" value="Intein_N"/>
</dbReference>
<dbReference type="PROSITE" id="PS50818">
    <property type="entry name" value="INTEIN_C_TER"/>
    <property type="match status" value="1"/>
</dbReference>
<feature type="region of interest" description="Disordered" evidence="2">
    <location>
        <begin position="1935"/>
        <end position="1954"/>
    </location>
</feature>
<reference evidence="6" key="1">
    <citation type="journal article" date="2019" name="Int. J. Syst. Evol. Microbiol.">
        <title>The Global Catalogue of Microorganisms (GCM) 10K type strain sequencing project: providing services to taxonomists for standard genome sequencing and annotation.</title>
        <authorList>
            <consortium name="The Broad Institute Genomics Platform"/>
            <consortium name="The Broad Institute Genome Sequencing Center for Infectious Disease"/>
            <person name="Wu L."/>
            <person name="Ma J."/>
        </authorList>
    </citation>
    <scope>NUCLEOTIDE SEQUENCE [LARGE SCALE GENOMIC DNA]</scope>
    <source>
        <strain evidence="6">CGMCC 1.13681</strain>
    </source>
</reference>
<dbReference type="RefSeq" id="WP_386415620.1">
    <property type="nucleotide sequence ID" value="NZ_JBHSZO010000023.1"/>
</dbReference>
<evidence type="ECO:0000313" key="6">
    <source>
        <dbReference type="Proteomes" id="UP001596413"/>
    </source>
</evidence>
<feature type="chain" id="PRO_5045850495" evidence="3">
    <location>
        <begin position="36"/>
        <end position="2300"/>
    </location>
</feature>
<evidence type="ECO:0000256" key="3">
    <source>
        <dbReference type="SAM" id="SignalP"/>
    </source>
</evidence>
<dbReference type="Proteomes" id="UP001596413">
    <property type="component" value="Unassembled WGS sequence"/>
</dbReference>
<organism evidence="5 6">
    <name type="scientific">Streptomyces polyrhachis</name>
    <dbReference type="NCBI Taxonomy" id="1282885"/>
    <lineage>
        <taxon>Bacteria</taxon>
        <taxon>Bacillati</taxon>
        <taxon>Actinomycetota</taxon>
        <taxon>Actinomycetes</taxon>
        <taxon>Kitasatosporales</taxon>
        <taxon>Streptomycetaceae</taxon>
        <taxon>Streptomyces</taxon>
    </lineage>
</organism>
<dbReference type="SUPFAM" id="SSF51294">
    <property type="entry name" value="Hedgehog/intein (Hint) domain"/>
    <property type="match status" value="1"/>
</dbReference>
<comment type="caution">
    <text evidence="5">The sequence shown here is derived from an EMBL/GenBank/DDBJ whole genome shotgun (WGS) entry which is preliminary data.</text>
</comment>
<dbReference type="PANTHER" id="PTHR32305:SF17">
    <property type="entry name" value="TRNA NUCLEASE WAPA"/>
    <property type="match status" value="1"/>
</dbReference>
<dbReference type="PANTHER" id="PTHR32305">
    <property type="match status" value="1"/>
</dbReference>
<dbReference type="InterPro" id="IPR003587">
    <property type="entry name" value="Hint_dom_N"/>
</dbReference>
<proteinExistence type="predicted"/>
<dbReference type="PROSITE" id="PS50817">
    <property type="entry name" value="INTEIN_N_TER"/>
    <property type="match status" value="1"/>
</dbReference>
<evidence type="ECO:0000256" key="2">
    <source>
        <dbReference type="SAM" id="MobiDB-lite"/>
    </source>
</evidence>
<keyword evidence="6" id="KW-1185">Reference proteome</keyword>
<evidence type="ECO:0000259" key="4">
    <source>
        <dbReference type="SMART" id="SM00306"/>
    </source>
</evidence>
<keyword evidence="3" id="KW-0732">Signal</keyword>
<feature type="signal peptide" evidence="3">
    <location>
        <begin position="1"/>
        <end position="35"/>
    </location>
</feature>
<dbReference type="InterPro" id="IPR030934">
    <property type="entry name" value="Intein_C"/>
</dbReference>
<dbReference type="SMART" id="SM00306">
    <property type="entry name" value="HintN"/>
    <property type="match status" value="1"/>
</dbReference>
<dbReference type="EMBL" id="JBHSZO010000023">
    <property type="protein sequence ID" value="MFC7219666.1"/>
    <property type="molecule type" value="Genomic_DNA"/>
</dbReference>
<feature type="compositionally biased region" description="Polar residues" evidence="2">
    <location>
        <begin position="88"/>
        <end position="99"/>
    </location>
</feature>
<dbReference type="InterPro" id="IPR056823">
    <property type="entry name" value="TEN-like_YD-shell"/>
</dbReference>
<dbReference type="Gene3D" id="2.180.10.10">
    <property type="entry name" value="RHS repeat-associated core"/>
    <property type="match status" value="1"/>
</dbReference>
<dbReference type="NCBIfam" id="TIGR01443">
    <property type="entry name" value="intein_Cterm"/>
    <property type="match status" value="1"/>
</dbReference>
<feature type="domain" description="Hint" evidence="4">
    <location>
        <begin position="2059"/>
        <end position="2160"/>
    </location>
</feature>
<protein>
    <submittedName>
        <fullName evidence="5">Polymorphic toxin-type HINT domain-containing protein</fullName>
    </submittedName>
</protein>
<dbReference type="CDD" id="cd00081">
    <property type="entry name" value="Hint"/>
    <property type="match status" value="1"/>
</dbReference>
<dbReference type="InterPro" id="IPR022385">
    <property type="entry name" value="Rhs_assc_core"/>
</dbReference>
<sequence>MTTPSARPGRFAKRLAGALGLAMLPGLLAPSVASGAEALGRPDLKTPPSAKLSPFAAQANAKAAAEAAKGQKALREDAARARAHQERSVTWPSAGTTTLRIPATGSKSGKAGTLPVTVSAPKPSALTKTAKTAKSAKAAQSSKVAESVEVRVLDQAAAKAAGVKGVVLAVTGPTQGGTAQLDVDYSAFAAGYSGDWAGRLQMVSLPQCALATPEKKKCRTREEAEFTNRREAEKLTAPLSFTAASGGQVQLFALTAGTQSGGGDYKATALSASSTWEAGGSSGAFTWSYPLRVPPSAAGPKPELSLSYNSGAVDGRTANTNNQSSQIGEGFDLTSSYIERRYGSCDDDGQDGKNDLCWKYDNASLVLNGNSTELVKDDADATGNTWRLKNDDASKVEHLTSANYATGSGDDNDEHWRITTGNGTRYTFGMHKLPGAAAGTVTNSVWTVPVFGDDSGEPGYSSGSSLAGRSKTQAWRWNLDYVEDTHANTMSYWYKTETNNYDTLGDDSTGTPYIRGGYPWYILYGQRAGSMSASNKVSFTTAERCDASGTGCDSLTDVTRDNWPDVPFDAICKDGDKCTGNTGPSFFSRKRITDVDTFFWDAAAATPGYAAVDSWALNQTYLDPGDTGDSTDQSLWLSSVQHVAKHGTDITTEPVKFTHTWLVNRVDGASDDMLPLTKPRVRTVLSETGAHTVVSYLTSDCTAAGAKPALDNNTKRCYPVNWAPNGGDITRLDWFQKYPVSAVTTTDTAGGSEPITHSYTYSGPGWHYNDDPFTKEKERTWSSWRGYERVTHLTGVSTATQSKTLTIYMQGMHGDRNVDGTTDTVSVTGIKAPAATDYDHLAGFVRESITYNGAATVTDTVNSVWAKRTATQHKSYADTEAYFVRTSATHTHTQVTSGLNPTDRIRRVYTSYDDVYGLPYKVEDQGDDAVTGDESCAYTWYVHNTGAWVIGKPIRVRTVGKACTVATADLDLPADATRSGDVISDVATAYDNLTWSASQQPTKGDVTWTGRVIGYNTTTDGAIWQKTTSSTYDTLGRIKSVADTNGQTTATTDYTPAAGGALTSFTVTNAKGHATVTETDPATGTALKVTDPNNSITESTYDALGRVSQTWLPNRSRLGGKTPNYTYAYQLGVYNETTGTSTPSWVSTSALKGDGSGYNTAYEFYDAALRPRQAQTPSPTGGMLVGQTLYDERGLAITTESDIWDSTKSPSSTMVEVDTGQAPVSVRTSYDGAARPIKAETYTSSTPRWTTTSTYTGDTTTTTAPAGGQAITTVTDARGQTVERREYPAPTATGTPATTTFTYTPGGQQKTITGPDNKSWSYAYDLHGRLDIASDPDKGASDTDYNTLDQVTQTSDAEGRTLLFEYDVLGRKTGSWQTSKTDANKLAAWSFDTLKKGQLDSSTRYDGGTAGKAYTDKVTAYDAMYQVTANELTLPTTDPLVAAGVPSTLAFTTGYRLDGSISQHREPAVAGLASEAVSYTYNATGQQLTAKGTTGYLQNAAYSPQGDLRQLTLGTATTAGKWIYLTNDYEAGTRRLTRSYATDDVNAYMTQELKFTQDDAGNVKSIFDATTNGGATKADYQCFTYDGHRRLAEAWTPKTADCASSGRTTANLDGAAPYWNSYTYNSAGQRLKDTKHTASGDTVTDYTYGTTTGQPHPLAKTTTGATVKNYTYDDTGNTLTRPGTQATQTLTWNTEGKLAKTTEPAAGTKPAKGTNYLYDASGELLIRRPTTTDGETVLYLGQTEVRLNTTGGGATKALTGTRYYTAAGQNIAVRTTTTTSNTLDFLTGDHHGTMSLAMDATTLAVTKRYTTPFGAPRGTTTGGPWPDDKAFLGKPADTGTGLTHIGAREYDPGIAQFISVDPILESDKAQTLNGYSYSINNPLTFSDPTGTKLGCGGIFAEGCPKTKPGPPSKPDGGDGGTHPCNSNCGGGGGGLVGASGGSENSGPTVNLSPPGELPEGFEEIYYRELALGEKAIGGALLTSYEIGVAGVNVCEHYKISCSEAIFDYFMDIWYSDLHQFAITELGPIGGGSISVRGYTKAAISGYGPKLPQVKVSFGCNCFRAGTDVLMADGTAKDIEDVKLGDKVMARDPETGEEGAREVTRLIATEDDKHFNKLSVATEEGIEPLTATHEHPFWSPSENRWVEAGDLRPGMSLLTDEEETVLVTANKPYTLHARTYNLTVDDLHTYYVLAGETPVLVHNSNCDVAGRGLWQLTKEGSTKLLKGGPFKTTFYKSASDGTWWTPDVTGHGESAFKVYRETSKGFEWISDADKYGDYMPDKWKGDTGKFIPNGNLRGVKR</sequence>
<dbReference type="InterPro" id="IPR050708">
    <property type="entry name" value="T6SS_VgrG/RHS"/>
</dbReference>
<feature type="region of interest" description="Disordered" evidence="2">
    <location>
        <begin position="83"/>
        <end position="120"/>
    </location>
</feature>
<dbReference type="Pfam" id="PF07591">
    <property type="entry name" value="PT-HINT"/>
    <property type="match status" value="1"/>
</dbReference>
<dbReference type="NCBIfam" id="TIGR03696">
    <property type="entry name" value="Rhs_assc_core"/>
    <property type="match status" value="1"/>
</dbReference>
<dbReference type="Gene3D" id="2.170.16.10">
    <property type="entry name" value="Hedgehog/Intein (Hint) domain"/>
    <property type="match status" value="1"/>
</dbReference>
<keyword evidence="1" id="KW-0677">Repeat</keyword>
<feature type="compositionally biased region" description="Polar residues" evidence="2">
    <location>
        <begin position="1942"/>
        <end position="1951"/>
    </location>
</feature>
<feature type="compositionally biased region" description="Low complexity" evidence="2">
    <location>
        <begin position="1288"/>
        <end position="1307"/>
    </location>
</feature>